<accession>A0A815EFW9</accession>
<dbReference type="GO" id="GO:0004174">
    <property type="term" value="F:electron-transferring-flavoprotein dehydrogenase activity"/>
    <property type="evidence" value="ECO:0007669"/>
    <property type="project" value="TreeGrafter"/>
</dbReference>
<dbReference type="Gene3D" id="3.50.50.100">
    <property type="match status" value="1"/>
</dbReference>
<dbReference type="OrthoDB" id="3244603at2759"/>
<dbReference type="PANTHER" id="PTHR43735">
    <property type="entry name" value="APOPTOSIS-INDUCING FACTOR 1"/>
    <property type="match status" value="1"/>
</dbReference>
<dbReference type="PRINTS" id="PR00469">
    <property type="entry name" value="PNDRDTASEII"/>
</dbReference>
<evidence type="ECO:0000256" key="10">
    <source>
        <dbReference type="ARBA" id="ARBA00049236"/>
    </source>
</evidence>
<evidence type="ECO:0000313" key="17">
    <source>
        <dbReference type="Proteomes" id="UP000663852"/>
    </source>
</evidence>
<dbReference type="Proteomes" id="UP000663828">
    <property type="component" value="Unassembled WGS sequence"/>
</dbReference>
<evidence type="ECO:0000256" key="5">
    <source>
        <dbReference type="ARBA" id="ARBA00037027"/>
    </source>
</evidence>
<dbReference type="Pfam" id="PF07992">
    <property type="entry name" value="Pyr_redox_2"/>
    <property type="match status" value="1"/>
</dbReference>
<evidence type="ECO:0000313" key="16">
    <source>
        <dbReference type="Proteomes" id="UP000663828"/>
    </source>
</evidence>
<dbReference type="AlphaFoldDB" id="A0A815EFW9"/>
<evidence type="ECO:0000256" key="1">
    <source>
        <dbReference type="ARBA" id="ARBA00006442"/>
    </source>
</evidence>
<evidence type="ECO:0000256" key="12">
    <source>
        <dbReference type="ARBA" id="ARBA00049479"/>
    </source>
</evidence>
<feature type="domain" description="FAD/NAD(P)-binding" evidence="13">
    <location>
        <begin position="16"/>
        <end position="307"/>
    </location>
</feature>
<keyword evidence="3" id="KW-0274">FAD</keyword>
<comment type="catalytic activity">
    <reaction evidence="12">
        <text>menaquinone-4 + NADH + H(+) = menaquinol-4 + NAD(+)</text>
        <dbReference type="Rhea" id="RHEA:74079"/>
        <dbReference type="ChEBI" id="CHEBI:15378"/>
        <dbReference type="ChEBI" id="CHEBI:57540"/>
        <dbReference type="ChEBI" id="CHEBI:57945"/>
        <dbReference type="ChEBI" id="CHEBI:78277"/>
        <dbReference type="ChEBI" id="CHEBI:193091"/>
    </reaction>
    <physiologicalReaction direction="left-to-right" evidence="12">
        <dbReference type="Rhea" id="RHEA:74080"/>
    </physiologicalReaction>
</comment>
<dbReference type="Proteomes" id="UP000663852">
    <property type="component" value="Unassembled WGS sequence"/>
</dbReference>
<evidence type="ECO:0000313" key="14">
    <source>
        <dbReference type="EMBL" id="CAF0929877.1"/>
    </source>
</evidence>
<evidence type="ECO:0000256" key="7">
    <source>
        <dbReference type="ARBA" id="ARBA00041541"/>
    </source>
</evidence>
<sequence>MGVTGSKENVTKKPVVVVVGGGYGGVKCAQSLDKSGQFFVVLIDRKSYFLHNIATLRACVEKNYANQIMIPYDRVLTNGCVVHAEVVSISSNGVFVHGYDQPIHFNYLVIATGSSYAFPGKVADPQRNQALSRYSTMREEIYKAQQILVIGGGPVGIELCGEIATDFPNKEITLVHGGSTLLQPNVFREEMYTNLQRQLQHMGVKILLNDRIKVASTDNAKPPVNYIRGKQTYVTENNKQSVTADLTFICTGARVNNKSLMMSDLADKVDTQSGRLKVNGYLQVEGHTNIFAIGDISNKESKMGYYAGNQGEYVASLIPIIERNKPYPKEYQPGQYPAMFVTLGRKGGVGQMPTKNGFIVGNTLVKLLKSKDMGTSRTQSMMNYKAHSLDESLSDHPSAYSHKLLSLKECMELTEKDAEELLAGLPEKQIELGQDFV</sequence>
<dbReference type="EMBL" id="CAJNOJ010000226">
    <property type="protein sequence ID" value="CAF1311967.1"/>
    <property type="molecule type" value="Genomic_DNA"/>
</dbReference>
<reference evidence="15" key="1">
    <citation type="submission" date="2021-02" db="EMBL/GenBank/DDBJ databases">
        <authorList>
            <person name="Nowell W R."/>
        </authorList>
    </citation>
    <scope>NUCLEOTIDE SEQUENCE</scope>
</reference>
<comment type="caution">
    <text evidence="15">The sequence shown here is derived from an EMBL/GenBank/DDBJ whole genome shotgun (WGS) entry which is preliminary data.</text>
</comment>
<evidence type="ECO:0000256" key="8">
    <source>
        <dbReference type="ARBA" id="ARBA00042318"/>
    </source>
</evidence>
<comment type="catalytic activity">
    <reaction evidence="10">
        <text>ubiquinone-10 + NADH + H(+) = ubiquinol-10 + NAD(+)</text>
        <dbReference type="Rhea" id="RHEA:61984"/>
        <dbReference type="ChEBI" id="CHEBI:15378"/>
        <dbReference type="ChEBI" id="CHEBI:46245"/>
        <dbReference type="ChEBI" id="CHEBI:57540"/>
        <dbReference type="ChEBI" id="CHEBI:57945"/>
        <dbReference type="ChEBI" id="CHEBI:64183"/>
    </reaction>
    <physiologicalReaction direction="left-to-right" evidence="10">
        <dbReference type="Rhea" id="RHEA:61985"/>
    </physiologicalReaction>
</comment>
<proteinExistence type="inferred from homology"/>
<evidence type="ECO:0000313" key="15">
    <source>
        <dbReference type="EMBL" id="CAF1311967.1"/>
    </source>
</evidence>
<evidence type="ECO:0000256" key="6">
    <source>
        <dbReference type="ARBA" id="ARBA00040253"/>
    </source>
</evidence>
<comment type="similarity">
    <text evidence="1">Belongs to the FAD-dependent oxidoreductase family.</text>
</comment>
<dbReference type="PANTHER" id="PTHR43735:SF3">
    <property type="entry name" value="FERROPTOSIS SUPPRESSOR PROTEIN 1"/>
    <property type="match status" value="1"/>
</dbReference>
<keyword evidence="2" id="KW-0285">Flavoprotein</keyword>
<evidence type="ECO:0000259" key="13">
    <source>
        <dbReference type="Pfam" id="PF07992"/>
    </source>
</evidence>
<protein>
    <recommendedName>
        <fullName evidence="6">Ferroptosis suppressor protein 1</fullName>
    </recommendedName>
    <alternativeName>
        <fullName evidence="7">Apoptosis-inducing factor homologous mitochondrion-associated inducer of death</fullName>
    </alternativeName>
    <alternativeName>
        <fullName evidence="8">p53-responsive gene 3 protein</fullName>
    </alternativeName>
</protein>
<keyword evidence="16" id="KW-1185">Reference proteome</keyword>
<dbReference type="InterPro" id="IPR036188">
    <property type="entry name" value="FAD/NAD-bd_sf"/>
</dbReference>
<dbReference type="InterPro" id="IPR023753">
    <property type="entry name" value="FAD/NAD-binding_dom"/>
</dbReference>
<gene>
    <name evidence="15" type="ORF">EDS130_LOCUS31193</name>
    <name evidence="14" type="ORF">XAT740_LOCUS9515</name>
</gene>
<comment type="catalytic activity">
    <reaction evidence="9">
        <text>menadione + NADH + H(+) = menadiol + NAD(+)</text>
        <dbReference type="Rhea" id="RHEA:69695"/>
        <dbReference type="ChEBI" id="CHEBI:6746"/>
        <dbReference type="ChEBI" id="CHEBI:15378"/>
        <dbReference type="ChEBI" id="CHEBI:28869"/>
        <dbReference type="ChEBI" id="CHEBI:57540"/>
        <dbReference type="ChEBI" id="CHEBI:57945"/>
    </reaction>
    <physiologicalReaction direction="left-to-right" evidence="9">
        <dbReference type="Rhea" id="RHEA:69696"/>
    </physiologicalReaction>
</comment>
<comment type="cofactor">
    <cofactor evidence="5">
        <name>6-hydroxy-FAD</name>
        <dbReference type="ChEBI" id="CHEBI:60470"/>
    </cofactor>
</comment>
<organism evidence="15 17">
    <name type="scientific">Adineta ricciae</name>
    <name type="common">Rotifer</name>
    <dbReference type="NCBI Taxonomy" id="249248"/>
    <lineage>
        <taxon>Eukaryota</taxon>
        <taxon>Metazoa</taxon>
        <taxon>Spiralia</taxon>
        <taxon>Gnathifera</taxon>
        <taxon>Rotifera</taxon>
        <taxon>Eurotatoria</taxon>
        <taxon>Bdelloidea</taxon>
        <taxon>Adinetida</taxon>
        <taxon>Adinetidae</taxon>
        <taxon>Adineta</taxon>
    </lineage>
</organism>
<dbReference type="GO" id="GO:0050660">
    <property type="term" value="F:flavin adenine dinucleotide binding"/>
    <property type="evidence" value="ECO:0007669"/>
    <property type="project" value="TreeGrafter"/>
</dbReference>
<keyword evidence="4" id="KW-0560">Oxidoreductase</keyword>
<name>A0A815EFW9_ADIRI</name>
<dbReference type="PRINTS" id="PR00368">
    <property type="entry name" value="FADPNR"/>
</dbReference>
<evidence type="ECO:0000256" key="11">
    <source>
        <dbReference type="ARBA" id="ARBA00049275"/>
    </source>
</evidence>
<evidence type="ECO:0000256" key="3">
    <source>
        <dbReference type="ARBA" id="ARBA00022827"/>
    </source>
</evidence>
<comment type="catalytic activity">
    <reaction evidence="11">
        <text>phylloquinone + NADH + H(+) = phylloquinol + NAD(+)</text>
        <dbReference type="Rhea" id="RHEA:74075"/>
        <dbReference type="ChEBI" id="CHEBI:15378"/>
        <dbReference type="ChEBI" id="CHEBI:18067"/>
        <dbReference type="ChEBI" id="CHEBI:28433"/>
        <dbReference type="ChEBI" id="CHEBI:57540"/>
        <dbReference type="ChEBI" id="CHEBI:57945"/>
    </reaction>
    <physiologicalReaction direction="left-to-right" evidence="11">
        <dbReference type="Rhea" id="RHEA:74076"/>
    </physiologicalReaction>
</comment>
<dbReference type="GO" id="GO:0005737">
    <property type="term" value="C:cytoplasm"/>
    <property type="evidence" value="ECO:0007669"/>
    <property type="project" value="TreeGrafter"/>
</dbReference>
<evidence type="ECO:0000256" key="4">
    <source>
        <dbReference type="ARBA" id="ARBA00023002"/>
    </source>
</evidence>
<dbReference type="EMBL" id="CAJNOR010000491">
    <property type="protein sequence ID" value="CAF0929877.1"/>
    <property type="molecule type" value="Genomic_DNA"/>
</dbReference>
<evidence type="ECO:0000256" key="9">
    <source>
        <dbReference type="ARBA" id="ARBA00048412"/>
    </source>
</evidence>
<dbReference type="SUPFAM" id="SSF51905">
    <property type="entry name" value="FAD/NAD(P)-binding domain"/>
    <property type="match status" value="1"/>
</dbReference>
<evidence type="ECO:0000256" key="2">
    <source>
        <dbReference type="ARBA" id="ARBA00022630"/>
    </source>
</evidence>